<keyword evidence="11" id="KW-1185">Reference proteome</keyword>
<dbReference type="FunFam" id="3.30.160.60:FF:000557">
    <property type="entry name" value="zinc finger and SCAN domain-containing protein 29"/>
    <property type="match status" value="1"/>
</dbReference>
<keyword evidence="5" id="KW-0862">Zinc</keyword>
<evidence type="ECO:0000313" key="10">
    <source>
        <dbReference type="Ensembl" id="ENSMALP00000022253.1"/>
    </source>
</evidence>
<feature type="compositionally biased region" description="Basic and acidic residues" evidence="8">
    <location>
        <begin position="101"/>
        <end position="110"/>
    </location>
</feature>
<sequence length="381" mass="42952">MSSSQLNLAVRSINLQHKKAEKKEDSQPSESDWRSIVELQPQVKEEPELGDIQIDCSYEASNSEEGSCSHVEPLQRSHPPPAKTVCSRQSVSPAPLTSQEMKAESDREDTREQHPANIFPSSVAVHSNCRVAQTDSCASTAKSLRTGITDQQVKGLLRSNGKQNAHTLQIKNVRSHKLPPTRSCHPSQSIQRWHSCKECGKGFSFACQLEVHMRWHTKEKPYCCTVCCKSFTTVSMLKRHHRIHTGEKPFRCHVCGKCFNQSAHLNTHFRLHTRERAKTTSCPLSVPPGRSPPSPPGTGYPGPGVRIARDGAPCRLDHHRRDREEEEEPKEEPGDWSRQVTEALPQRVRVVWTQERAPKNTVSLRRRHDQEGGRFSVIING</sequence>
<feature type="compositionally biased region" description="Basic and acidic residues" evidence="8">
    <location>
        <begin position="21"/>
        <end position="35"/>
    </location>
</feature>
<dbReference type="FunFam" id="3.30.160.60:FF:000446">
    <property type="entry name" value="Zinc finger protein"/>
    <property type="match status" value="1"/>
</dbReference>
<dbReference type="InterPro" id="IPR036236">
    <property type="entry name" value="Znf_C2H2_sf"/>
</dbReference>
<reference evidence="10" key="1">
    <citation type="submission" date="2025-08" db="UniProtKB">
        <authorList>
            <consortium name="Ensembl"/>
        </authorList>
    </citation>
    <scope>IDENTIFICATION</scope>
</reference>
<dbReference type="GO" id="GO:0005634">
    <property type="term" value="C:nucleus"/>
    <property type="evidence" value="ECO:0007669"/>
    <property type="project" value="UniProtKB-SubCell"/>
</dbReference>
<dbReference type="Pfam" id="PF00096">
    <property type="entry name" value="zf-C2H2"/>
    <property type="match status" value="2"/>
</dbReference>
<feature type="compositionally biased region" description="Polar residues" evidence="8">
    <location>
        <begin position="86"/>
        <end position="100"/>
    </location>
</feature>
<evidence type="ECO:0000256" key="5">
    <source>
        <dbReference type="ARBA" id="ARBA00022833"/>
    </source>
</evidence>
<dbReference type="SMART" id="SM00355">
    <property type="entry name" value="ZnF_C2H2"/>
    <property type="match status" value="3"/>
</dbReference>
<evidence type="ECO:0000256" key="8">
    <source>
        <dbReference type="SAM" id="MobiDB-lite"/>
    </source>
</evidence>
<dbReference type="PANTHER" id="PTHR23235:SF120">
    <property type="entry name" value="KRUPPEL-LIKE FACTOR 15"/>
    <property type="match status" value="1"/>
</dbReference>
<dbReference type="FunFam" id="3.30.160.60:FF:001498">
    <property type="entry name" value="Zinc finger protein 404"/>
    <property type="match status" value="1"/>
</dbReference>
<evidence type="ECO:0000256" key="7">
    <source>
        <dbReference type="PROSITE-ProRule" id="PRU00042"/>
    </source>
</evidence>
<feature type="region of interest" description="Disordered" evidence="8">
    <location>
        <begin position="278"/>
        <end position="343"/>
    </location>
</feature>
<dbReference type="GO" id="GO:0000978">
    <property type="term" value="F:RNA polymerase II cis-regulatory region sequence-specific DNA binding"/>
    <property type="evidence" value="ECO:0007669"/>
    <property type="project" value="TreeGrafter"/>
</dbReference>
<organism evidence="10 11">
    <name type="scientific">Monopterus albus</name>
    <name type="common">Swamp eel</name>
    <dbReference type="NCBI Taxonomy" id="43700"/>
    <lineage>
        <taxon>Eukaryota</taxon>
        <taxon>Metazoa</taxon>
        <taxon>Chordata</taxon>
        <taxon>Craniata</taxon>
        <taxon>Vertebrata</taxon>
        <taxon>Euteleostomi</taxon>
        <taxon>Actinopterygii</taxon>
        <taxon>Neopterygii</taxon>
        <taxon>Teleostei</taxon>
        <taxon>Neoteleostei</taxon>
        <taxon>Acanthomorphata</taxon>
        <taxon>Anabantaria</taxon>
        <taxon>Synbranchiformes</taxon>
        <taxon>Synbranchidae</taxon>
        <taxon>Monopterus</taxon>
    </lineage>
</organism>
<evidence type="ECO:0000256" key="4">
    <source>
        <dbReference type="ARBA" id="ARBA00022771"/>
    </source>
</evidence>
<feature type="domain" description="C2H2-type" evidence="9">
    <location>
        <begin position="222"/>
        <end position="249"/>
    </location>
</feature>
<feature type="domain" description="C2H2-type" evidence="9">
    <location>
        <begin position="194"/>
        <end position="221"/>
    </location>
</feature>
<feature type="region of interest" description="Disordered" evidence="8">
    <location>
        <begin position="358"/>
        <end position="381"/>
    </location>
</feature>
<evidence type="ECO:0000259" key="9">
    <source>
        <dbReference type="PROSITE" id="PS50157"/>
    </source>
</evidence>
<reference evidence="10" key="2">
    <citation type="submission" date="2025-09" db="UniProtKB">
        <authorList>
            <consortium name="Ensembl"/>
        </authorList>
    </citation>
    <scope>IDENTIFICATION</scope>
</reference>
<dbReference type="Ensembl" id="ENSMALT00000022678.1">
    <property type="protein sequence ID" value="ENSMALP00000022253.1"/>
    <property type="gene ID" value="ENSMALG00000015534.1"/>
</dbReference>
<dbReference type="GO" id="GO:0000981">
    <property type="term" value="F:DNA-binding transcription factor activity, RNA polymerase II-specific"/>
    <property type="evidence" value="ECO:0007669"/>
    <property type="project" value="TreeGrafter"/>
</dbReference>
<dbReference type="GO" id="GO:0008270">
    <property type="term" value="F:zinc ion binding"/>
    <property type="evidence" value="ECO:0007669"/>
    <property type="project" value="UniProtKB-KW"/>
</dbReference>
<protein>
    <recommendedName>
        <fullName evidence="9">C2H2-type domain-containing protein</fullName>
    </recommendedName>
</protein>
<keyword evidence="2" id="KW-0479">Metal-binding</keyword>
<feature type="region of interest" description="Disordered" evidence="8">
    <location>
        <begin position="62"/>
        <end position="110"/>
    </location>
</feature>
<evidence type="ECO:0000313" key="11">
    <source>
        <dbReference type="Proteomes" id="UP000261600"/>
    </source>
</evidence>
<evidence type="ECO:0000256" key="3">
    <source>
        <dbReference type="ARBA" id="ARBA00022737"/>
    </source>
</evidence>
<dbReference type="PROSITE" id="PS00028">
    <property type="entry name" value="ZINC_FINGER_C2H2_1"/>
    <property type="match status" value="3"/>
</dbReference>
<dbReference type="PANTHER" id="PTHR23235">
    <property type="entry name" value="KRUEPPEL-LIKE TRANSCRIPTION FACTOR"/>
    <property type="match status" value="1"/>
</dbReference>
<dbReference type="AlphaFoldDB" id="A0A3Q3JPL7"/>
<evidence type="ECO:0000256" key="6">
    <source>
        <dbReference type="ARBA" id="ARBA00023242"/>
    </source>
</evidence>
<dbReference type="SUPFAM" id="SSF57667">
    <property type="entry name" value="beta-beta-alpha zinc fingers"/>
    <property type="match status" value="2"/>
</dbReference>
<dbReference type="Proteomes" id="UP000261600">
    <property type="component" value="Unplaced"/>
</dbReference>
<name>A0A3Q3JPL7_MONAL</name>
<feature type="compositionally biased region" description="Pro residues" evidence="8">
    <location>
        <begin position="285"/>
        <end position="298"/>
    </location>
</feature>
<keyword evidence="4 7" id="KW-0863">Zinc-finger</keyword>
<dbReference type="Gene3D" id="3.30.160.60">
    <property type="entry name" value="Classic Zinc Finger"/>
    <property type="match status" value="3"/>
</dbReference>
<dbReference type="PROSITE" id="PS50157">
    <property type="entry name" value="ZINC_FINGER_C2H2_2"/>
    <property type="match status" value="3"/>
</dbReference>
<dbReference type="InterPro" id="IPR013087">
    <property type="entry name" value="Znf_C2H2_type"/>
</dbReference>
<feature type="region of interest" description="Disordered" evidence="8">
    <location>
        <begin position="17"/>
        <end position="50"/>
    </location>
</feature>
<accession>A0A3Q3JPL7</accession>
<keyword evidence="6" id="KW-0539">Nucleus</keyword>
<evidence type="ECO:0000256" key="1">
    <source>
        <dbReference type="ARBA" id="ARBA00004123"/>
    </source>
</evidence>
<keyword evidence="3" id="KW-0677">Repeat</keyword>
<comment type="subcellular location">
    <subcellularLocation>
        <location evidence="1">Nucleus</location>
    </subcellularLocation>
</comment>
<feature type="domain" description="C2H2-type" evidence="9">
    <location>
        <begin position="250"/>
        <end position="277"/>
    </location>
</feature>
<proteinExistence type="predicted"/>
<evidence type="ECO:0000256" key="2">
    <source>
        <dbReference type="ARBA" id="ARBA00022723"/>
    </source>
</evidence>